<keyword evidence="1" id="KW-1185">Reference proteome</keyword>
<evidence type="ECO:0000313" key="1">
    <source>
        <dbReference type="Proteomes" id="UP000887569"/>
    </source>
</evidence>
<dbReference type="AlphaFoldDB" id="A0A915BIE8"/>
<sequence length="54" mass="6354">MEEDGFVLVKNRRRRRRHIAASNPVNAYVNDLNEISVQKIDAIVDEAVRRLRYS</sequence>
<protein>
    <submittedName>
        <fullName evidence="2">SRR1-like domain-containing protein</fullName>
    </submittedName>
</protein>
<accession>A0A915BIE8</accession>
<reference evidence="2" key="1">
    <citation type="submission" date="2022-11" db="UniProtKB">
        <authorList>
            <consortium name="WormBaseParasite"/>
        </authorList>
    </citation>
    <scope>IDENTIFICATION</scope>
</reference>
<evidence type="ECO:0000313" key="2">
    <source>
        <dbReference type="WBParaSite" id="PgR041_g099_t03"/>
    </source>
</evidence>
<name>A0A915BIE8_PARUN</name>
<organism evidence="1 2">
    <name type="scientific">Parascaris univalens</name>
    <name type="common">Nematode worm</name>
    <dbReference type="NCBI Taxonomy" id="6257"/>
    <lineage>
        <taxon>Eukaryota</taxon>
        <taxon>Metazoa</taxon>
        <taxon>Ecdysozoa</taxon>
        <taxon>Nematoda</taxon>
        <taxon>Chromadorea</taxon>
        <taxon>Rhabditida</taxon>
        <taxon>Spirurina</taxon>
        <taxon>Ascaridomorpha</taxon>
        <taxon>Ascaridoidea</taxon>
        <taxon>Ascarididae</taxon>
        <taxon>Parascaris</taxon>
    </lineage>
</organism>
<dbReference type="Proteomes" id="UP000887569">
    <property type="component" value="Unplaced"/>
</dbReference>
<proteinExistence type="predicted"/>
<dbReference type="WBParaSite" id="PgR041_g099_t03">
    <property type="protein sequence ID" value="PgR041_g099_t03"/>
    <property type="gene ID" value="PgR041_g099"/>
</dbReference>